<evidence type="ECO:0000259" key="1">
    <source>
        <dbReference type="PROSITE" id="PS50011"/>
    </source>
</evidence>
<organism evidence="2 3">
    <name type="scientific">Candidatus Kaiserbacteria bacterium RIFCSPLOWO2_12_FULL_45_26</name>
    <dbReference type="NCBI Taxonomy" id="1798525"/>
    <lineage>
        <taxon>Bacteria</taxon>
        <taxon>Candidatus Kaiseribacteriota</taxon>
    </lineage>
</organism>
<dbReference type="PROSITE" id="PS50011">
    <property type="entry name" value="PROTEIN_KINASE_DOM"/>
    <property type="match status" value="1"/>
</dbReference>
<dbReference type="AlphaFoldDB" id="A0A1F6FFH9"/>
<dbReference type="EMBL" id="MFMM01000001">
    <property type="protein sequence ID" value="OGG84622.1"/>
    <property type="molecule type" value="Genomic_DNA"/>
</dbReference>
<evidence type="ECO:0000313" key="2">
    <source>
        <dbReference type="EMBL" id="OGG84622.1"/>
    </source>
</evidence>
<dbReference type="Pfam" id="PF00069">
    <property type="entry name" value="Pkinase"/>
    <property type="match status" value="1"/>
</dbReference>
<dbReference type="Gene3D" id="1.10.510.10">
    <property type="entry name" value="Transferase(Phosphotransferase) domain 1"/>
    <property type="match status" value="1"/>
</dbReference>
<feature type="domain" description="Protein kinase" evidence="1">
    <location>
        <begin position="94"/>
        <end position="285"/>
    </location>
</feature>
<proteinExistence type="predicted"/>
<gene>
    <name evidence="2" type="ORF">A3G90_00865</name>
</gene>
<dbReference type="InterPro" id="IPR011009">
    <property type="entry name" value="Kinase-like_dom_sf"/>
</dbReference>
<dbReference type="GO" id="GO:0004672">
    <property type="term" value="F:protein kinase activity"/>
    <property type="evidence" value="ECO:0007669"/>
    <property type="project" value="InterPro"/>
</dbReference>
<dbReference type="STRING" id="1798525.A3G90_00865"/>
<dbReference type="Proteomes" id="UP000177325">
    <property type="component" value="Unassembled WGS sequence"/>
</dbReference>
<evidence type="ECO:0000313" key="3">
    <source>
        <dbReference type="Proteomes" id="UP000177325"/>
    </source>
</evidence>
<comment type="caution">
    <text evidence="2">The sequence shown here is derived from an EMBL/GenBank/DDBJ whole genome shotgun (WGS) entry which is preliminary data.</text>
</comment>
<protein>
    <recommendedName>
        <fullName evidence="1">Protein kinase domain-containing protein</fullName>
    </recommendedName>
</protein>
<dbReference type="SUPFAM" id="SSF56112">
    <property type="entry name" value="Protein kinase-like (PK-like)"/>
    <property type="match status" value="1"/>
</dbReference>
<accession>A0A1F6FFH9</accession>
<sequence length="285" mass="32863">MFETPEHTGAETLEAQERQFFQKLKALPFDLAKKWEDEFDNLEEITESFFSKFETFLKSRSGALSNVLEIEPGLNEEIVAEIHETERVIRETFGDPHHFLGNGKVAEVYELPLAPHLCVKYVKDNDAYSEGNHLRTEFAFLEDLREFSAAKVRTPLPYFIRIHPSEGHSYGMEKIHGKSLSQILERPAENSALIELSKNSDRTQVKAQLLEYIKALHENFKITHGDLFLRNIMMDNQGNLYIIDFGKAKVEQIGEDHESRRSVDVATITSEISKFFEKLDKLNIK</sequence>
<reference evidence="2 3" key="1">
    <citation type="journal article" date="2016" name="Nat. Commun.">
        <title>Thousands of microbial genomes shed light on interconnected biogeochemical processes in an aquifer system.</title>
        <authorList>
            <person name="Anantharaman K."/>
            <person name="Brown C.T."/>
            <person name="Hug L.A."/>
            <person name="Sharon I."/>
            <person name="Castelle C.J."/>
            <person name="Probst A.J."/>
            <person name="Thomas B.C."/>
            <person name="Singh A."/>
            <person name="Wilkins M.J."/>
            <person name="Karaoz U."/>
            <person name="Brodie E.L."/>
            <person name="Williams K.H."/>
            <person name="Hubbard S.S."/>
            <person name="Banfield J.F."/>
        </authorList>
    </citation>
    <scope>NUCLEOTIDE SEQUENCE [LARGE SCALE GENOMIC DNA]</scope>
</reference>
<dbReference type="GO" id="GO:0005524">
    <property type="term" value="F:ATP binding"/>
    <property type="evidence" value="ECO:0007669"/>
    <property type="project" value="InterPro"/>
</dbReference>
<dbReference type="InterPro" id="IPR000719">
    <property type="entry name" value="Prot_kinase_dom"/>
</dbReference>
<name>A0A1F6FFH9_9BACT</name>